<evidence type="ECO:0000313" key="2">
    <source>
        <dbReference type="EMBL" id="EEZ92569.1"/>
    </source>
</evidence>
<dbReference type="Proteomes" id="UP000009375">
    <property type="component" value="Unassembled WGS sequence"/>
</dbReference>
<dbReference type="PANTHER" id="PTHR35090">
    <property type="entry name" value="DNA-DIRECTED RNA POLYMERASE SUBUNIT I"/>
    <property type="match status" value="1"/>
</dbReference>
<protein>
    <submittedName>
        <fullName evidence="2">4-vinyl reductase 4VR</fullName>
    </submittedName>
</protein>
<gene>
    <name evidence="2" type="ORF">BJBARM4_0870</name>
</gene>
<dbReference type="Gene3D" id="3.30.1380.20">
    <property type="entry name" value="Trafficking protein particle complex subunit 3"/>
    <property type="match status" value="1"/>
</dbReference>
<dbReference type="SMART" id="SM00989">
    <property type="entry name" value="V4R"/>
    <property type="match status" value="1"/>
</dbReference>
<dbReference type="AlphaFoldDB" id="D2EGH1"/>
<dbReference type="EMBL" id="GG730074">
    <property type="protein sequence ID" value="EEZ92569.1"/>
    <property type="molecule type" value="Genomic_DNA"/>
</dbReference>
<evidence type="ECO:0000259" key="1">
    <source>
        <dbReference type="SMART" id="SM00989"/>
    </source>
</evidence>
<evidence type="ECO:0000313" key="3">
    <source>
        <dbReference type="Proteomes" id="UP000009375"/>
    </source>
</evidence>
<feature type="domain" description="4-vinyl reductase 4VR" evidence="1">
    <location>
        <begin position="107"/>
        <end position="173"/>
    </location>
</feature>
<dbReference type="InterPro" id="IPR024096">
    <property type="entry name" value="NO_sig/Golgi_transp_ligand-bd"/>
</dbReference>
<name>D2EGH1_PARA4</name>
<dbReference type="Pfam" id="PF02830">
    <property type="entry name" value="V4R"/>
    <property type="match status" value="1"/>
</dbReference>
<dbReference type="PANTHER" id="PTHR35090:SF1">
    <property type="entry name" value="SLR0144 PROTEIN"/>
    <property type="match status" value="1"/>
</dbReference>
<dbReference type="InterPro" id="IPR004096">
    <property type="entry name" value="V4R"/>
</dbReference>
<proteinExistence type="predicted"/>
<organism evidence="2 3">
    <name type="scientific">Candidatus Parvarchaeum acidiphilum ARMAN-4</name>
    <dbReference type="NCBI Taxonomy" id="662760"/>
    <lineage>
        <taxon>Archaea</taxon>
        <taxon>Candidatus Parvarchaeota</taxon>
        <taxon>Candidatus Parvarchaeum</taxon>
    </lineage>
</organism>
<reference evidence="2 3" key="1">
    <citation type="journal article" date="2010" name="Proc. Natl. Acad. Sci. U.S.A.">
        <title>Enigmatic, ultrasmall, uncultivated Archaea.</title>
        <authorList>
            <person name="Baker B.J."/>
            <person name="Comolli L.R."/>
            <person name="Dick G.J."/>
            <person name="Hauser L.J."/>
            <person name="Hyatt D."/>
            <person name="Dill B.D."/>
            <person name="Land M.L."/>
            <person name="Verberkmoes N.C."/>
            <person name="Hettich R.L."/>
            <person name="Banfield J.F."/>
        </authorList>
    </citation>
    <scope>NUCLEOTIDE SEQUENCE [LARGE SCALE GENOMIC DNA]</scope>
</reference>
<dbReference type="SUPFAM" id="SSF111126">
    <property type="entry name" value="Ligand-binding domain in the NO signalling and Golgi transport"/>
    <property type="match status" value="1"/>
</dbReference>
<sequence length="175" mass="19392">MSSDIGAGNFLNEMLLTKNIKFENNRLLLMNRPGVLINMSIFASLVGKLMKYDEKELYNAGSISITGIVVDYKNRFNNDINKTLDLISNVVASSGLGKFVFNFDKGKIVTTINPSPLAEAYIDLFGKSEKPICFFSAGGLNSIFTGLLDKKYSTKEIYCKAKGDQECKFISEVLL</sequence>
<accession>D2EGH1</accession>